<evidence type="ECO:0000256" key="1">
    <source>
        <dbReference type="ARBA" id="ARBA00001974"/>
    </source>
</evidence>
<dbReference type="InParanoid" id="A0A067MT93"/>
<proteinExistence type="inferred from homology"/>
<dbReference type="Proteomes" id="UP000027195">
    <property type="component" value="Unassembled WGS sequence"/>
</dbReference>
<evidence type="ECO:0000256" key="4">
    <source>
        <dbReference type="ARBA" id="ARBA00022827"/>
    </source>
</evidence>
<dbReference type="STRING" id="930990.A0A067MT93"/>
<dbReference type="HOGENOM" id="CLU_018354_10_1_1"/>
<evidence type="ECO:0000313" key="8">
    <source>
        <dbReference type="EMBL" id="KDQ15092.1"/>
    </source>
</evidence>
<comment type="cofactor">
    <cofactor evidence="1">
        <name>FAD</name>
        <dbReference type="ChEBI" id="CHEBI:57692"/>
    </cofactor>
</comment>
<organism evidence="8 9">
    <name type="scientific">Botryobasidium botryosum (strain FD-172 SS1)</name>
    <dbReference type="NCBI Taxonomy" id="930990"/>
    <lineage>
        <taxon>Eukaryota</taxon>
        <taxon>Fungi</taxon>
        <taxon>Dikarya</taxon>
        <taxon>Basidiomycota</taxon>
        <taxon>Agaricomycotina</taxon>
        <taxon>Agaricomycetes</taxon>
        <taxon>Cantharellales</taxon>
        <taxon>Botryobasidiaceae</taxon>
        <taxon>Botryobasidium</taxon>
    </lineage>
</organism>
<dbReference type="EMBL" id="KL198034">
    <property type="protein sequence ID" value="KDQ15092.1"/>
    <property type="molecule type" value="Genomic_DNA"/>
</dbReference>
<evidence type="ECO:0000256" key="5">
    <source>
        <dbReference type="ARBA" id="ARBA00023002"/>
    </source>
</evidence>
<reference evidence="9" key="1">
    <citation type="journal article" date="2014" name="Proc. Natl. Acad. Sci. U.S.A.">
        <title>Extensive sampling of basidiomycete genomes demonstrates inadequacy of the white-rot/brown-rot paradigm for wood decay fungi.</title>
        <authorList>
            <person name="Riley R."/>
            <person name="Salamov A.A."/>
            <person name="Brown D.W."/>
            <person name="Nagy L.G."/>
            <person name="Floudas D."/>
            <person name="Held B.W."/>
            <person name="Levasseur A."/>
            <person name="Lombard V."/>
            <person name="Morin E."/>
            <person name="Otillar R."/>
            <person name="Lindquist E.A."/>
            <person name="Sun H."/>
            <person name="LaButti K.M."/>
            <person name="Schmutz J."/>
            <person name="Jabbour D."/>
            <person name="Luo H."/>
            <person name="Baker S.E."/>
            <person name="Pisabarro A.G."/>
            <person name="Walton J.D."/>
            <person name="Blanchette R.A."/>
            <person name="Henrissat B."/>
            <person name="Martin F."/>
            <person name="Cullen D."/>
            <person name="Hibbett D.S."/>
            <person name="Grigoriev I.V."/>
        </authorList>
    </citation>
    <scope>NUCLEOTIDE SEQUENCE [LARGE SCALE GENOMIC DNA]</scope>
    <source>
        <strain evidence="9">FD-172 SS1</strain>
    </source>
</reference>
<evidence type="ECO:0000256" key="3">
    <source>
        <dbReference type="ARBA" id="ARBA00022630"/>
    </source>
</evidence>
<dbReference type="OrthoDB" id="407275at2759"/>
<sequence>MKAYGAASWISAALVTLLLPGTHATPVDRRAGISSCLSGADVTIVGPSDPGYSADSRAFNERLSYKPVAIVYPSTAVAVSQTVACASSQGLSVNARSGGHSYAAYGLGGENGHLIVDLSKLKSISLDASSGNVASQTGNLLGELATSLWNQGQRALPHGTCPYVGTGGHTAFGGFGPLSRVGGLLLDRVVSADVVLADGTAVTASASQHSDLFWALRGAGASYGIVTSWTYSTLPAPQNNIYWEINFSDSLTKSKFTSALVAFQTFASSSLPDEFWMQAVLVADGNGGISLGFSGTYFGTASDFKTVIAPFTSALPNGNKLTSKSYSWLGVLKQLNDGTGLSTSTPEKPDTFFAKSLITTTPLPRSTWASWANFLYSSATNTNLDWFVEIDLYGGAISRVAKADTAFAHRDAIFTFQLYASSANSKPPYPSDGIPFVSNMLASITTNPQAAYANYVDPTLTPTQWQTQYYDGHYRRLTQIKATYDPNNVFSFPQSIGLTV</sequence>
<gene>
    <name evidence="8" type="ORF">BOTBODRAFT_32073</name>
</gene>
<dbReference type="SUPFAM" id="SSF56176">
    <property type="entry name" value="FAD-binding/transporter-associated domain-like"/>
    <property type="match status" value="1"/>
</dbReference>
<accession>A0A067MT93</accession>
<dbReference type="GO" id="GO:0071949">
    <property type="term" value="F:FAD binding"/>
    <property type="evidence" value="ECO:0007669"/>
    <property type="project" value="InterPro"/>
</dbReference>
<keyword evidence="4" id="KW-0274">FAD</keyword>
<comment type="similarity">
    <text evidence="2">Belongs to the oxygen-dependent FAD-linked oxidoreductase family.</text>
</comment>
<evidence type="ECO:0000256" key="6">
    <source>
        <dbReference type="SAM" id="SignalP"/>
    </source>
</evidence>
<feature type="domain" description="FAD-binding PCMH-type" evidence="7">
    <location>
        <begin position="63"/>
        <end position="236"/>
    </location>
</feature>
<keyword evidence="5" id="KW-0560">Oxidoreductase</keyword>
<dbReference type="PROSITE" id="PS51387">
    <property type="entry name" value="FAD_PCMH"/>
    <property type="match status" value="1"/>
</dbReference>
<feature type="signal peptide" evidence="6">
    <location>
        <begin position="1"/>
        <end position="24"/>
    </location>
</feature>
<dbReference type="InterPro" id="IPR016169">
    <property type="entry name" value="FAD-bd_PCMH_sub2"/>
</dbReference>
<dbReference type="Gene3D" id="3.30.465.10">
    <property type="match status" value="1"/>
</dbReference>
<dbReference type="AlphaFoldDB" id="A0A067MT93"/>
<dbReference type="Gene3D" id="3.40.462.20">
    <property type="match status" value="1"/>
</dbReference>
<name>A0A067MT93_BOTB1</name>
<dbReference type="Pfam" id="PF08031">
    <property type="entry name" value="BBE"/>
    <property type="match status" value="1"/>
</dbReference>
<dbReference type="InterPro" id="IPR006094">
    <property type="entry name" value="Oxid_FAD_bind_N"/>
</dbReference>
<protein>
    <recommendedName>
        <fullName evidence="7">FAD-binding PCMH-type domain-containing protein</fullName>
    </recommendedName>
</protein>
<keyword evidence="9" id="KW-1185">Reference proteome</keyword>
<evidence type="ECO:0000256" key="2">
    <source>
        <dbReference type="ARBA" id="ARBA00005466"/>
    </source>
</evidence>
<keyword evidence="6" id="KW-0732">Signal</keyword>
<dbReference type="InterPro" id="IPR016166">
    <property type="entry name" value="FAD-bd_PCMH"/>
</dbReference>
<dbReference type="GO" id="GO:0016491">
    <property type="term" value="F:oxidoreductase activity"/>
    <property type="evidence" value="ECO:0007669"/>
    <property type="project" value="UniProtKB-KW"/>
</dbReference>
<dbReference type="InterPro" id="IPR036318">
    <property type="entry name" value="FAD-bd_PCMH-like_sf"/>
</dbReference>
<feature type="chain" id="PRO_5001641536" description="FAD-binding PCMH-type domain-containing protein" evidence="6">
    <location>
        <begin position="25"/>
        <end position="500"/>
    </location>
</feature>
<dbReference type="PANTHER" id="PTHR42973:SF39">
    <property type="entry name" value="FAD-BINDING PCMH-TYPE DOMAIN-CONTAINING PROTEIN"/>
    <property type="match status" value="1"/>
</dbReference>
<evidence type="ECO:0000259" key="7">
    <source>
        <dbReference type="PROSITE" id="PS51387"/>
    </source>
</evidence>
<dbReference type="Pfam" id="PF01565">
    <property type="entry name" value="FAD_binding_4"/>
    <property type="match status" value="1"/>
</dbReference>
<dbReference type="InterPro" id="IPR012951">
    <property type="entry name" value="BBE"/>
</dbReference>
<dbReference type="InterPro" id="IPR050416">
    <property type="entry name" value="FAD-linked_Oxidoreductase"/>
</dbReference>
<dbReference type="PANTHER" id="PTHR42973">
    <property type="entry name" value="BINDING OXIDOREDUCTASE, PUTATIVE (AFU_ORTHOLOGUE AFUA_1G17690)-RELATED"/>
    <property type="match status" value="1"/>
</dbReference>
<evidence type="ECO:0000313" key="9">
    <source>
        <dbReference type="Proteomes" id="UP000027195"/>
    </source>
</evidence>
<keyword evidence="3" id="KW-0285">Flavoprotein</keyword>